<protein>
    <submittedName>
        <fullName evidence="3">(R)-stereoselective amidase</fullName>
        <ecNumber evidence="3">3.5.1.100</ecNumber>
    </submittedName>
</protein>
<dbReference type="InterPro" id="IPR045254">
    <property type="entry name" value="Nit1/2_C-N_Hydrolase"/>
</dbReference>
<evidence type="ECO:0000256" key="1">
    <source>
        <dbReference type="ARBA" id="ARBA00022801"/>
    </source>
</evidence>
<evidence type="ECO:0000313" key="3">
    <source>
        <dbReference type="EMBL" id="QGZ95073.1"/>
    </source>
</evidence>
<dbReference type="InterPro" id="IPR036526">
    <property type="entry name" value="C-N_Hydrolase_sf"/>
</dbReference>
<gene>
    <name evidence="3" type="primary">ramA_1</name>
    <name evidence="3" type="ORF">DSM104635_01914</name>
</gene>
<feature type="domain" description="CN hydrolase" evidence="2">
    <location>
        <begin position="4"/>
        <end position="253"/>
    </location>
</feature>
<dbReference type="Proteomes" id="UP000431269">
    <property type="component" value="Chromosome"/>
</dbReference>
<dbReference type="EC" id="3.5.1.100" evidence="3"/>
<dbReference type="AlphaFoldDB" id="A0A6I6MV67"/>
<dbReference type="CDD" id="cd07572">
    <property type="entry name" value="nit"/>
    <property type="match status" value="1"/>
</dbReference>
<accession>A0A6I6MV67</accession>
<dbReference type="Pfam" id="PF00795">
    <property type="entry name" value="CN_hydrolase"/>
    <property type="match status" value="1"/>
</dbReference>
<dbReference type="RefSeq" id="WP_158765962.1">
    <property type="nucleotide sequence ID" value="NZ_CP047045.1"/>
</dbReference>
<dbReference type="Gene3D" id="3.60.110.10">
    <property type="entry name" value="Carbon-nitrogen hydrolase"/>
    <property type="match status" value="1"/>
</dbReference>
<dbReference type="InterPro" id="IPR003010">
    <property type="entry name" value="C-N_Hydrolase"/>
</dbReference>
<dbReference type="GO" id="GO:0016811">
    <property type="term" value="F:hydrolase activity, acting on carbon-nitrogen (but not peptide) bonds, in linear amides"/>
    <property type="evidence" value="ECO:0007669"/>
    <property type="project" value="InterPro"/>
</dbReference>
<name>A0A6I6MV67_9CAUL</name>
<keyword evidence="1 3" id="KW-0378">Hydrolase</keyword>
<evidence type="ECO:0000259" key="2">
    <source>
        <dbReference type="PROSITE" id="PS50263"/>
    </source>
</evidence>
<dbReference type="KEGG" id="tsv:DSM104635_01914"/>
<sequence length="275" mass="29448">MRKLRAAAIQLRSGIEPAANRAAAMPLLREASAAGARLVCTPECTMVLDRDKERMLKTISSAQIESEVKAWGAAASELGVWLLLGSGSVPAASGKVYNRSFLFSPDGKVAAQYDKINLFDVTLSGTEQYRESDTFEGGSKAVLVDGPMGAKIGMTICYDVRFAPLYSTLARGGAEIITVPAAFTVPTGQAHWETLLRARAIETHCFVIAPAQGGRHEDGRATWGHSVIIDPWGKVLAKLDHDEPGFIVADLDLDQVADARGKIPAWQGGRPFEGP</sequence>
<dbReference type="PANTHER" id="PTHR23088">
    <property type="entry name" value="NITRILASE-RELATED"/>
    <property type="match status" value="1"/>
</dbReference>
<evidence type="ECO:0000313" key="4">
    <source>
        <dbReference type="Proteomes" id="UP000431269"/>
    </source>
</evidence>
<reference evidence="4" key="1">
    <citation type="submission" date="2019-12" db="EMBL/GenBank/DDBJ databases">
        <title>Complete genome of Terracaulis silvestris 0127_4.</title>
        <authorList>
            <person name="Vieira S."/>
            <person name="Riedel T."/>
            <person name="Sproer C."/>
            <person name="Pascual J."/>
            <person name="Boedeker C."/>
            <person name="Overmann J."/>
        </authorList>
    </citation>
    <scope>NUCLEOTIDE SEQUENCE [LARGE SCALE GENOMIC DNA]</scope>
    <source>
        <strain evidence="4">0127_4</strain>
    </source>
</reference>
<proteinExistence type="predicted"/>
<keyword evidence="4" id="KW-1185">Reference proteome</keyword>
<organism evidence="3 4">
    <name type="scientific">Terricaulis silvestris</name>
    <dbReference type="NCBI Taxonomy" id="2686094"/>
    <lineage>
        <taxon>Bacteria</taxon>
        <taxon>Pseudomonadati</taxon>
        <taxon>Pseudomonadota</taxon>
        <taxon>Alphaproteobacteria</taxon>
        <taxon>Caulobacterales</taxon>
        <taxon>Caulobacteraceae</taxon>
        <taxon>Terricaulis</taxon>
    </lineage>
</organism>
<dbReference type="PANTHER" id="PTHR23088:SF27">
    <property type="entry name" value="DEAMINATED GLUTATHIONE AMIDASE"/>
    <property type="match status" value="1"/>
</dbReference>
<dbReference type="SUPFAM" id="SSF56317">
    <property type="entry name" value="Carbon-nitrogen hydrolase"/>
    <property type="match status" value="1"/>
</dbReference>
<dbReference type="EMBL" id="CP047045">
    <property type="protein sequence ID" value="QGZ95073.1"/>
    <property type="molecule type" value="Genomic_DNA"/>
</dbReference>
<dbReference type="PROSITE" id="PS50263">
    <property type="entry name" value="CN_HYDROLASE"/>
    <property type="match status" value="1"/>
</dbReference>